<sequence>MVSFYTREYPTSTMITKTDDMRSQSDDGIPDVPKTVLSPDDWIARARQDLSEVKEQLAAIETRRHDHSSCQECHSLEHKHDAAQSVIKELEAEREHLTRELEEAPGSVTGYKNSFAITDKILNEQQAEITEQKTKIVAQKVEITRLKIRYGEMLVPDFSPEDLVGQTGAVMHSKSGHPLVMRIDVWVGGGHGTDAELALVKMNPDTPFKAVLEGLRRHHPLKALKQKDTGRYIFESDTPAHLGVKDGEEFVFVQQNDEPDFMLDATMEGVKCWTGKDSRV</sequence>
<evidence type="ECO:0000256" key="1">
    <source>
        <dbReference type="SAM" id="Coils"/>
    </source>
</evidence>
<keyword evidence="3" id="KW-1185">Reference proteome</keyword>
<dbReference type="AlphaFoldDB" id="A0A074X6A5"/>
<dbReference type="GeneID" id="25414059"/>
<dbReference type="EMBL" id="KL584718">
    <property type="protein sequence ID" value="KEQ70096.1"/>
    <property type="molecule type" value="Genomic_DNA"/>
</dbReference>
<dbReference type="Gene3D" id="1.10.287.1490">
    <property type="match status" value="1"/>
</dbReference>
<proteinExistence type="predicted"/>
<dbReference type="HOGENOM" id="CLU_993902_0_0_1"/>
<dbReference type="RefSeq" id="XP_013424366.1">
    <property type="nucleotide sequence ID" value="XM_013568912.1"/>
</dbReference>
<accession>A0A074X6A5</accession>
<keyword evidence="1" id="KW-0175">Coiled coil</keyword>
<dbReference type="OrthoDB" id="3886660at2759"/>
<gene>
    <name evidence="2" type="ORF">M436DRAFT_66507</name>
</gene>
<name>A0A074X6A5_9PEZI</name>
<protein>
    <submittedName>
        <fullName evidence="2">Uncharacterized protein</fullName>
    </submittedName>
</protein>
<evidence type="ECO:0000313" key="3">
    <source>
        <dbReference type="Proteomes" id="UP000027730"/>
    </source>
</evidence>
<evidence type="ECO:0000313" key="2">
    <source>
        <dbReference type="EMBL" id="KEQ70096.1"/>
    </source>
</evidence>
<reference evidence="2 3" key="1">
    <citation type="journal article" date="2014" name="BMC Genomics">
        <title>Genome sequencing of four Aureobasidium pullulans varieties: biotechnological potential, stress tolerance, and description of new species.</title>
        <authorList>
            <person name="Gostin Ar C."/>
            <person name="Ohm R.A."/>
            <person name="Kogej T."/>
            <person name="Sonjak S."/>
            <person name="Turk M."/>
            <person name="Zajc J."/>
            <person name="Zalar P."/>
            <person name="Grube M."/>
            <person name="Sun H."/>
            <person name="Han J."/>
            <person name="Sharma A."/>
            <person name="Chiniquy J."/>
            <person name="Ngan C.Y."/>
            <person name="Lipzen A."/>
            <person name="Barry K."/>
            <person name="Grigoriev I.V."/>
            <person name="Gunde-Cimerman N."/>
        </authorList>
    </citation>
    <scope>NUCLEOTIDE SEQUENCE [LARGE SCALE GENOMIC DNA]</scope>
    <source>
        <strain evidence="2 3">CBS 147.97</strain>
    </source>
</reference>
<feature type="coiled-coil region" evidence="1">
    <location>
        <begin position="43"/>
        <end position="142"/>
    </location>
</feature>
<organism evidence="2 3">
    <name type="scientific">Aureobasidium namibiae CBS 147.97</name>
    <dbReference type="NCBI Taxonomy" id="1043004"/>
    <lineage>
        <taxon>Eukaryota</taxon>
        <taxon>Fungi</taxon>
        <taxon>Dikarya</taxon>
        <taxon>Ascomycota</taxon>
        <taxon>Pezizomycotina</taxon>
        <taxon>Dothideomycetes</taxon>
        <taxon>Dothideomycetidae</taxon>
        <taxon>Dothideales</taxon>
        <taxon>Saccotheciaceae</taxon>
        <taxon>Aureobasidium</taxon>
    </lineage>
</organism>
<dbReference type="Proteomes" id="UP000027730">
    <property type="component" value="Unassembled WGS sequence"/>
</dbReference>